<protein>
    <submittedName>
        <fullName evidence="11">Glycoside hydrolase, family 28</fullName>
    </submittedName>
</protein>
<accession>A0AAN8ZKA6</accession>
<dbReference type="SUPFAM" id="SSF51126">
    <property type="entry name" value="Pectin lyase-like"/>
    <property type="match status" value="2"/>
</dbReference>
<evidence type="ECO:0000313" key="11">
    <source>
        <dbReference type="EMBL" id="KAK6941026.1"/>
    </source>
</evidence>
<name>A0AAN8ZKA6_9MAGN</name>
<dbReference type="PANTHER" id="PTHR31375">
    <property type="match status" value="1"/>
</dbReference>
<evidence type="ECO:0000256" key="8">
    <source>
        <dbReference type="PROSITE-ProRule" id="PRU10052"/>
    </source>
</evidence>
<evidence type="ECO:0000256" key="5">
    <source>
        <dbReference type="ARBA" id="ARBA00022801"/>
    </source>
</evidence>
<dbReference type="PROSITE" id="PS00502">
    <property type="entry name" value="POLYGALACTURONASE"/>
    <property type="match status" value="1"/>
</dbReference>
<keyword evidence="4" id="KW-0964">Secreted</keyword>
<dbReference type="Gene3D" id="2.160.20.10">
    <property type="entry name" value="Single-stranded right-handed beta-helix, Pectin lyase-like"/>
    <property type="match status" value="3"/>
</dbReference>
<keyword evidence="6 9" id="KW-0326">Glycosidase</keyword>
<dbReference type="FunFam" id="2.160.20.10:FF:000004">
    <property type="entry name" value="Pectin lyase-like superfamily protein"/>
    <property type="match status" value="1"/>
</dbReference>
<proteinExistence type="inferred from homology"/>
<gene>
    <name evidence="11" type="ORF">RJ641_030557</name>
</gene>
<evidence type="ECO:0000313" key="12">
    <source>
        <dbReference type="Proteomes" id="UP001370490"/>
    </source>
</evidence>
<evidence type="ECO:0000256" key="7">
    <source>
        <dbReference type="ARBA" id="ARBA00023316"/>
    </source>
</evidence>
<dbReference type="GO" id="GO:0004650">
    <property type="term" value="F:polygalacturonase activity"/>
    <property type="evidence" value="ECO:0007669"/>
    <property type="project" value="InterPro"/>
</dbReference>
<dbReference type="AlphaFoldDB" id="A0AAN8ZKA6"/>
<comment type="subcellular location">
    <subcellularLocation>
        <location evidence="1">Secreted</location>
        <location evidence="1">Cell wall</location>
    </subcellularLocation>
</comment>
<keyword evidence="12" id="KW-1185">Reference proteome</keyword>
<keyword evidence="5 9" id="KW-0378">Hydrolase</keyword>
<comment type="similarity">
    <text evidence="2 9">Belongs to the glycosyl hydrolase 28 family.</text>
</comment>
<feature type="active site" evidence="8">
    <location>
        <position position="687"/>
    </location>
</feature>
<evidence type="ECO:0000256" key="6">
    <source>
        <dbReference type="ARBA" id="ARBA00023295"/>
    </source>
</evidence>
<dbReference type="InterPro" id="IPR000743">
    <property type="entry name" value="Glyco_hydro_28"/>
</dbReference>
<feature type="region of interest" description="Disordered" evidence="10">
    <location>
        <begin position="401"/>
        <end position="460"/>
    </location>
</feature>
<evidence type="ECO:0000256" key="10">
    <source>
        <dbReference type="SAM" id="MobiDB-lite"/>
    </source>
</evidence>
<comment type="caution">
    <text evidence="11">The sequence shown here is derived from an EMBL/GenBank/DDBJ whole genome shotgun (WGS) entry which is preliminary data.</text>
</comment>
<dbReference type="GO" id="GO:0005975">
    <property type="term" value="P:carbohydrate metabolic process"/>
    <property type="evidence" value="ECO:0007669"/>
    <property type="project" value="InterPro"/>
</dbReference>
<organism evidence="11 12">
    <name type="scientific">Dillenia turbinata</name>
    <dbReference type="NCBI Taxonomy" id="194707"/>
    <lineage>
        <taxon>Eukaryota</taxon>
        <taxon>Viridiplantae</taxon>
        <taxon>Streptophyta</taxon>
        <taxon>Embryophyta</taxon>
        <taxon>Tracheophyta</taxon>
        <taxon>Spermatophyta</taxon>
        <taxon>Magnoliopsida</taxon>
        <taxon>eudicotyledons</taxon>
        <taxon>Gunneridae</taxon>
        <taxon>Pentapetalae</taxon>
        <taxon>Dilleniales</taxon>
        <taxon>Dilleniaceae</taxon>
        <taxon>Dillenia</taxon>
    </lineage>
</organism>
<keyword evidence="3" id="KW-0134">Cell wall</keyword>
<dbReference type="EMBL" id="JBAMMX010000005">
    <property type="protein sequence ID" value="KAK6941026.1"/>
    <property type="molecule type" value="Genomic_DNA"/>
</dbReference>
<feature type="compositionally biased region" description="Low complexity" evidence="10">
    <location>
        <begin position="410"/>
        <end position="459"/>
    </location>
</feature>
<dbReference type="InterPro" id="IPR011050">
    <property type="entry name" value="Pectin_lyase_fold/virulence"/>
</dbReference>
<sequence length="842" mass="87958">MARPSDLAKVGTEAFALLEECVGRKSRPPIGYSHHIPQHHIPYQPQFVAPPREAELDCYEAAQIYGGVLIADYRAFCSGLSQQCGDTGVTVFEVTKFGAKGDGKTNDAASFTNAWNRANEAQGAAKVLIPEGNYLVGPVVFQRPKKSSSPTTVEVQGTVKASTDMSKFANCGWFIIEDVDGLIITGEGSLDGQGQKNWKLPKPCGSENDCTSLPPEVNVAIYVCDFGDFRAECQVEQCEECSGPGDSKSTVRIYLSDSKSINVINSNITTGDDCISMMEGLTNVSISGITCGPAHGLSLGMYPDEQEVRGIVVDNCKIVATTNGVRIKTCPESTQNAASDITFKNLVMDRVQNLIIIDQQYGGKKGSGKATMAIAKSIGIKAAILLGLLFLSYGVEARKPQGGRSKFGRAGPAVGATPAGPATGAAPVEPAGGAAPAGPAAGAAPVDPADGAASAGPGTRVVTPVAGGGNLATATPFDIMQHGAKGDGKTDDQPAFSAAWRAACQAGGAAKVVIPKGTFLVAPIVLQGPCTSNPIFVEVLGNVTAPTDLSLFSTPEWILFDHVDDLILTGDGSFHGQGQSVWDKSAGSGKAPSNIKFTKVNNGVIEKVTSIDSKGFHFFITNCDTIDIHNIKIIAPGLSANTDGIHLSHANGVTITSSNIATGDDCIGMIQGVTNAKISDVTCGPGHGISVGSLGKYQNEQDVKGVTVDNCKFVGTTNGVRIKTWPGSPPSAASDIFFQNLVMDRVKNPIIIDQLYNQRDKSSQAKPSNVKIGGVHYKNITGTTVSETPMIFICSATNPCEVELADINFSYVGIKPDLPFVSSCSNTKHTIVGDIIPPACPA</sequence>
<dbReference type="InterPro" id="IPR012334">
    <property type="entry name" value="Pectin_lyas_fold"/>
</dbReference>
<keyword evidence="7" id="KW-0961">Cell wall biogenesis/degradation</keyword>
<dbReference type="Proteomes" id="UP001370490">
    <property type="component" value="Unassembled WGS sequence"/>
</dbReference>
<evidence type="ECO:0000256" key="1">
    <source>
        <dbReference type="ARBA" id="ARBA00004191"/>
    </source>
</evidence>
<reference evidence="11 12" key="1">
    <citation type="submission" date="2023-12" db="EMBL/GenBank/DDBJ databases">
        <title>A high-quality genome assembly for Dillenia turbinata (Dilleniales).</title>
        <authorList>
            <person name="Chanderbali A."/>
        </authorList>
    </citation>
    <scope>NUCLEOTIDE SEQUENCE [LARGE SCALE GENOMIC DNA]</scope>
    <source>
        <strain evidence="11">LSX21</strain>
        <tissue evidence="11">Leaf</tissue>
    </source>
</reference>
<evidence type="ECO:0000256" key="2">
    <source>
        <dbReference type="ARBA" id="ARBA00008834"/>
    </source>
</evidence>
<evidence type="ECO:0000256" key="3">
    <source>
        <dbReference type="ARBA" id="ARBA00022512"/>
    </source>
</evidence>
<evidence type="ECO:0000256" key="9">
    <source>
        <dbReference type="RuleBase" id="RU361169"/>
    </source>
</evidence>
<dbReference type="Pfam" id="PF00295">
    <property type="entry name" value="Glyco_hydro_28"/>
    <property type="match status" value="3"/>
</dbReference>
<dbReference type="InterPro" id="IPR006626">
    <property type="entry name" value="PbH1"/>
</dbReference>
<evidence type="ECO:0000256" key="4">
    <source>
        <dbReference type="ARBA" id="ARBA00022525"/>
    </source>
</evidence>
<dbReference type="SMART" id="SM00710">
    <property type="entry name" value="PbH1"/>
    <property type="match status" value="6"/>
</dbReference>
<dbReference type="GO" id="GO:0071555">
    <property type="term" value="P:cell wall organization"/>
    <property type="evidence" value="ECO:0007669"/>
    <property type="project" value="UniProtKB-KW"/>
</dbReference>